<dbReference type="RefSeq" id="WP_044977463.1">
    <property type="nucleotide sequence ID" value="NZ_CP009228.1"/>
</dbReference>
<evidence type="ECO:0000313" key="2">
    <source>
        <dbReference type="EMBL" id="UTY33974.1"/>
    </source>
</evidence>
<dbReference type="EMBL" id="CP038804">
    <property type="protein sequence ID" value="UTY33974.1"/>
    <property type="molecule type" value="Genomic_DNA"/>
</dbReference>
<dbReference type="Pfam" id="PF10947">
    <property type="entry name" value="DUF2628"/>
    <property type="match status" value="1"/>
</dbReference>
<evidence type="ECO:0000313" key="3">
    <source>
        <dbReference type="Proteomes" id="UP001058682"/>
    </source>
</evidence>
<feature type="transmembrane region" description="Helical" evidence="1">
    <location>
        <begin position="35"/>
        <end position="55"/>
    </location>
</feature>
<protein>
    <submittedName>
        <fullName evidence="2">DUF2628 domain-containing protein</fullName>
    </submittedName>
</protein>
<dbReference type="AlphaFoldDB" id="A0AAE9MSW2"/>
<dbReference type="Proteomes" id="UP001058682">
    <property type="component" value="Chromosome"/>
</dbReference>
<reference evidence="2" key="1">
    <citation type="submission" date="2019-04" db="EMBL/GenBank/DDBJ databases">
        <title>Whole genome sequencing of oral phylogroup 2 treponemes.</title>
        <authorList>
            <person name="Chan Y."/>
            <person name="Zeng H.H."/>
            <person name="Yu X.L."/>
            <person name="Leung W.K."/>
            <person name="Watt R.M."/>
        </authorList>
    </citation>
    <scope>NUCLEOTIDE SEQUENCE</scope>
    <source>
        <strain evidence="2">OMZ 835</strain>
    </source>
</reference>
<dbReference type="InterPro" id="IPR024399">
    <property type="entry name" value="DUF2628"/>
</dbReference>
<accession>A0AAE9MSW2</accession>
<name>A0AAE9MSW2_9SPIR</name>
<gene>
    <name evidence="2" type="ORF">E4N74_08130</name>
</gene>
<keyword evidence="1" id="KW-0472">Membrane</keyword>
<keyword evidence="1" id="KW-1133">Transmembrane helix</keyword>
<proteinExistence type="predicted"/>
<organism evidence="2 3">
    <name type="scientific">Treponema putidum</name>
    <dbReference type="NCBI Taxonomy" id="221027"/>
    <lineage>
        <taxon>Bacteria</taxon>
        <taxon>Pseudomonadati</taxon>
        <taxon>Spirochaetota</taxon>
        <taxon>Spirochaetia</taxon>
        <taxon>Spirochaetales</taxon>
        <taxon>Treponemataceae</taxon>
        <taxon>Treponema</taxon>
    </lineage>
</organism>
<evidence type="ECO:0000256" key="1">
    <source>
        <dbReference type="SAM" id="Phobius"/>
    </source>
</evidence>
<feature type="transmembrane region" description="Helical" evidence="1">
    <location>
        <begin position="67"/>
        <end position="88"/>
    </location>
</feature>
<sequence length="201" mass="22908">MKTFSVYVHPHGEDIQAVKNGWSWPAFLLGEFWAFYKNLFLAAIIAIIIDFILIHDYYYDYYIIDNSYLFAMSIISAIVFGLQGNGWVKERLRKQGYVYKGSVPAADADTAILKYQSIRNKKQQKAAFTENPANSPEPEKDPACAAKPEIVQDEILEEVSIPQPDDEADFKTCPYCGEKIRKVAILCRYCHSKLSDQCIDS</sequence>
<keyword evidence="1" id="KW-0812">Transmembrane</keyword>